<comment type="caution">
    <text evidence="1">The sequence shown here is derived from an EMBL/GenBank/DDBJ whole genome shotgun (WGS) entry which is preliminary data.</text>
</comment>
<dbReference type="EMBL" id="JBHSCW010000004">
    <property type="protein sequence ID" value="MFC4351888.1"/>
    <property type="molecule type" value="Genomic_DNA"/>
</dbReference>
<name>A0ABV8UM55_9PROT</name>
<protein>
    <submittedName>
        <fullName evidence="1">Uncharacterized protein</fullName>
    </submittedName>
</protein>
<sequence length="168" mass="19333">MVVDARLYGFQDDASEAVRYLSAHLDSLRGERAMPLRSKLLPEELPPFLLPGLFLVEVHGDTGPGCTGPWQFRYRLMGTHVVAASGIDWTGRDVGPDLLEDRWQDYRAFYEEPLRSRQPTCRQHDFRNHAEGRSYPSRRYLFPLCDEAQRITLLVGFFVIESGAWRFG</sequence>
<dbReference type="Proteomes" id="UP001595799">
    <property type="component" value="Unassembled WGS sequence"/>
</dbReference>
<dbReference type="RefSeq" id="WP_382422233.1">
    <property type="nucleotide sequence ID" value="NZ_JBHSCW010000004.1"/>
</dbReference>
<gene>
    <name evidence="1" type="ORF">ACFOW6_10075</name>
</gene>
<accession>A0ABV8UM55</accession>
<organism evidence="1 2">
    <name type="scientific">Fodinicurvata halophila</name>
    <dbReference type="NCBI Taxonomy" id="1419723"/>
    <lineage>
        <taxon>Bacteria</taxon>
        <taxon>Pseudomonadati</taxon>
        <taxon>Pseudomonadota</taxon>
        <taxon>Alphaproteobacteria</taxon>
        <taxon>Rhodospirillales</taxon>
        <taxon>Rhodovibrionaceae</taxon>
        <taxon>Fodinicurvata</taxon>
    </lineage>
</organism>
<reference evidence="2" key="1">
    <citation type="journal article" date="2019" name="Int. J. Syst. Evol. Microbiol.">
        <title>The Global Catalogue of Microorganisms (GCM) 10K type strain sequencing project: providing services to taxonomists for standard genome sequencing and annotation.</title>
        <authorList>
            <consortium name="The Broad Institute Genomics Platform"/>
            <consortium name="The Broad Institute Genome Sequencing Center for Infectious Disease"/>
            <person name="Wu L."/>
            <person name="Ma J."/>
        </authorList>
    </citation>
    <scope>NUCLEOTIDE SEQUENCE [LARGE SCALE GENOMIC DNA]</scope>
    <source>
        <strain evidence="2">CECT 8472</strain>
    </source>
</reference>
<keyword evidence="2" id="KW-1185">Reference proteome</keyword>
<evidence type="ECO:0000313" key="1">
    <source>
        <dbReference type="EMBL" id="MFC4351888.1"/>
    </source>
</evidence>
<evidence type="ECO:0000313" key="2">
    <source>
        <dbReference type="Proteomes" id="UP001595799"/>
    </source>
</evidence>
<proteinExistence type="predicted"/>